<dbReference type="PANTHER" id="PTHR30100:SF1">
    <property type="entry name" value="PHOSPHATE ACYLTRANSFERASE"/>
    <property type="match status" value="1"/>
</dbReference>
<keyword evidence="12" id="KW-1185">Reference proteome</keyword>
<dbReference type="Pfam" id="PF02504">
    <property type="entry name" value="FA_synthesis"/>
    <property type="match status" value="1"/>
</dbReference>
<sequence length="329" mass="36116">MGGDFGPRVTIPATLKALEQNPTLSFLLFGDLAQSSPFLQKIPPQYQQRIQFHHTEQVIDADASFSLAVKQSKNSSMRLAIEAVAKGLADGCISGGNTGALMGLAKLLIAPLPNIDRPALTSLIPTMNGQSTVMLDLGANVEVNQKQLTQFAEMGNLFAEVMLDLVYPRLSLLNIGTEDSKGTQLVRDVHQHLQGRHDINYQGFIESDKLLNHLTDVIVCDGLTGNIALKALEGAAKNIISLHKNPKSSHICLMVKNYVMKALLYPYYRKLQEINPDRHNGATLLGLSKVVVKSHGGANEKAFFYAIEYAARQIQSQIPQQIQQRLVHL</sequence>
<comment type="subcellular location">
    <subcellularLocation>
        <location evidence="10">Cytoplasm</location>
    </subcellularLocation>
    <text evidence="10">Associated with the membrane possibly through PlsY.</text>
</comment>
<comment type="pathway">
    <text evidence="10">Lipid metabolism; phospholipid metabolism.</text>
</comment>
<dbReference type="NCBIfam" id="TIGR00182">
    <property type="entry name" value="plsX"/>
    <property type="match status" value="1"/>
</dbReference>
<evidence type="ECO:0000256" key="3">
    <source>
        <dbReference type="ARBA" id="ARBA00022516"/>
    </source>
</evidence>
<dbReference type="Proteomes" id="UP000003394">
    <property type="component" value="Unassembled WGS sequence"/>
</dbReference>
<keyword evidence="7 10" id="KW-1208">Phospholipid metabolism</keyword>
<dbReference type="InterPro" id="IPR003664">
    <property type="entry name" value="FA_synthesis"/>
</dbReference>
<accession>A0ABM9YUF9</accession>
<evidence type="ECO:0000256" key="10">
    <source>
        <dbReference type="HAMAP-Rule" id="MF_00019"/>
    </source>
</evidence>
<dbReference type="PIRSF" id="PIRSF002465">
    <property type="entry name" value="Phsphlp_syn_PlsX"/>
    <property type="match status" value="1"/>
</dbReference>
<evidence type="ECO:0000256" key="1">
    <source>
        <dbReference type="ARBA" id="ARBA00001232"/>
    </source>
</evidence>
<gene>
    <name evidence="10" type="primary">plsX</name>
    <name evidence="11" type="ORF">AM202_01840</name>
</gene>
<dbReference type="GO" id="GO:0016746">
    <property type="term" value="F:acyltransferase activity"/>
    <property type="evidence" value="ECO:0007669"/>
    <property type="project" value="UniProtKB-KW"/>
</dbReference>
<protein>
    <recommendedName>
        <fullName evidence="8 10">Phosphate acyltransferase</fullName>
        <ecNumber evidence="8 10">2.3.1.274</ecNumber>
    </recommendedName>
    <alternativeName>
        <fullName evidence="10">Acyl-ACP phosphotransacylase</fullName>
    </alternativeName>
    <alternativeName>
        <fullName evidence="10">Acyl-[acyl-carrier-protein]--phosphate acyltransferase</fullName>
    </alternativeName>
    <alternativeName>
        <fullName evidence="10">Phosphate-acyl-ACP acyltransferase</fullName>
    </alternativeName>
</protein>
<evidence type="ECO:0000313" key="12">
    <source>
        <dbReference type="Proteomes" id="UP000003394"/>
    </source>
</evidence>
<name>A0ABM9YUF9_9PAST</name>
<evidence type="ECO:0000256" key="2">
    <source>
        <dbReference type="ARBA" id="ARBA00022490"/>
    </source>
</evidence>
<proteinExistence type="inferred from homology"/>
<keyword evidence="11" id="KW-0012">Acyltransferase</keyword>
<keyword evidence="5 10" id="KW-0443">Lipid metabolism</keyword>
<dbReference type="Gene3D" id="3.40.718.10">
    <property type="entry name" value="Isopropylmalate Dehydrogenase"/>
    <property type="match status" value="1"/>
</dbReference>
<comment type="caution">
    <text evidence="11">The sequence shown here is derived from an EMBL/GenBank/DDBJ whole genome shotgun (WGS) entry which is preliminary data.</text>
</comment>
<organism evidence="11 12">
    <name type="scientific">Actinobacillus minor 202</name>
    <dbReference type="NCBI Taxonomy" id="591023"/>
    <lineage>
        <taxon>Bacteria</taxon>
        <taxon>Pseudomonadati</taxon>
        <taxon>Pseudomonadota</taxon>
        <taxon>Gammaproteobacteria</taxon>
        <taxon>Pasteurellales</taxon>
        <taxon>Pasteurellaceae</taxon>
        <taxon>Actinobacillus</taxon>
    </lineage>
</organism>
<dbReference type="InterPro" id="IPR012281">
    <property type="entry name" value="Phospholipid_synth_PlsX-like"/>
</dbReference>
<evidence type="ECO:0000256" key="5">
    <source>
        <dbReference type="ARBA" id="ARBA00023098"/>
    </source>
</evidence>
<dbReference type="EMBL" id="ACFT01000086">
    <property type="protein sequence ID" value="EEV24926.1"/>
    <property type="molecule type" value="Genomic_DNA"/>
</dbReference>
<evidence type="ECO:0000256" key="4">
    <source>
        <dbReference type="ARBA" id="ARBA00022679"/>
    </source>
</evidence>
<keyword evidence="4 10" id="KW-0808">Transferase</keyword>
<evidence type="ECO:0000256" key="8">
    <source>
        <dbReference type="ARBA" id="ARBA00024069"/>
    </source>
</evidence>
<dbReference type="HAMAP" id="MF_00019">
    <property type="entry name" value="PlsX"/>
    <property type="match status" value="1"/>
</dbReference>
<evidence type="ECO:0000256" key="7">
    <source>
        <dbReference type="ARBA" id="ARBA00023264"/>
    </source>
</evidence>
<dbReference type="PANTHER" id="PTHR30100">
    <property type="entry name" value="FATTY ACID/PHOSPHOLIPID SYNTHESIS PROTEIN PLSX"/>
    <property type="match status" value="1"/>
</dbReference>
<evidence type="ECO:0000313" key="11">
    <source>
        <dbReference type="EMBL" id="EEV24926.1"/>
    </source>
</evidence>
<comment type="similarity">
    <text evidence="10">Belongs to the PlsX family.</text>
</comment>
<keyword evidence="2 10" id="KW-0963">Cytoplasm</keyword>
<keyword evidence="6 10" id="KW-0594">Phospholipid biosynthesis</keyword>
<dbReference type="EC" id="2.3.1.274" evidence="8 10"/>
<comment type="subunit">
    <text evidence="9 10">Homodimer. Probably interacts with PlsY.</text>
</comment>
<dbReference type="SUPFAM" id="SSF53659">
    <property type="entry name" value="Isocitrate/Isopropylmalate dehydrogenase-like"/>
    <property type="match status" value="1"/>
</dbReference>
<comment type="catalytic activity">
    <reaction evidence="1 10">
        <text>a fatty acyl-[ACP] + phosphate = an acyl phosphate + holo-[ACP]</text>
        <dbReference type="Rhea" id="RHEA:42292"/>
        <dbReference type="Rhea" id="RHEA-COMP:9685"/>
        <dbReference type="Rhea" id="RHEA-COMP:14125"/>
        <dbReference type="ChEBI" id="CHEBI:43474"/>
        <dbReference type="ChEBI" id="CHEBI:59918"/>
        <dbReference type="ChEBI" id="CHEBI:64479"/>
        <dbReference type="ChEBI" id="CHEBI:138651"/>
        <dbReference type="EC" id="2.3.1.274"/>
    </reaction>
</comment>
<comment type="function">
    <text evidence="10">Catalyzes the reversible formation of acyl-phosphate (acyl-PO(4)) from acyl-[acyl-carrier-protein] (acyl-ACP). This enzyme utilizes acyl-ACP as fatty acyl donor, but not acyl-CoA.</text>
</comment>
<evidence type="ECO:0000256" key="9">
    <source>
        <dbReference type="ARBA" id="ARBA00046608"/>
    </source>
</evidence>
<keyword evidence="3 10" id="KW-0444">Lipid biosynthesis</keyword>
<evidence type="ECO:0000256" key="6">
    <source>
        <dbReference type="ARBA" id="ARBA00023209"/>
    </source>
</evidence>
<reference evidence="11 12" key="1">
    <citation type="journal article" date="2010" name="Vet. Microbiol.">
        <title>Production of haemolysins by strains of the Actinobacillus minor/porcitonsillarum complex.</title>
        <authorList>
            <person name="Arya G."/>
            <person name="Niven D.F."/>
        </authorList>
    </citation>
    <scope>NUCLEOTIDE SEQUENCE [LARGE SCALE GENOMIC DNA]</scope>
    <source>
        <strain evidence="12">strain 202</strain>
    </source>
</reference>